<accession>A0A2N8KS87</accession>
<keyword evidence="3" id="KW-1185">Reference proteome</keyword>
<dbReference type="Proteomes" id="UP000235916">
    <property type="component" value="Unassembled WGS sequence"/>
</dbReference>
<sequence>MTPAALPPIRRIWFRHGLSLALLAAALALGSWSPAARAQRVALPVDEPEVVKRYPHDPTAFTQGLLFRDGQLFESTGLNGRSSIRRVRLDDGQVLQKRDIAQEHFAEGLTAWKDELYLLTWTTHKVFVFDLKSFEPKREYKLPGEGWGLTHDEQHLYLSDGSAELRVLDPKTFRELRRIPVRALGQPVDQLNELEWVDGEIYANIWQADIIARIDPASGQVRGWIDLRSLRSQLPPQTRSGPRKPQAEDAPEVLNGIAWDAVGKRLFVTGKLWPALFEIRLKRRH</sequence>
<gene>
    <name evidence="2" type="ORF">C1O66_21720</name>
</gene>
<comment type="caution">
    <text evidence="2">The sequence shown here is derived from an EMBL/GenBank/DDBJ whole genome shotgun (WGS) entry which is preliminary data.</text>
</comment>
<evidence type="ECO:0000313" key="3">
    <source>
        <dbReference type="Proteomes" id="UP000235916"/>
    </source>
</evidence>
<organism evidence="2 3">
    <name type="scientific">Kinneretia aquatilis</name>
    <dbReference type="NCBI Taxonomy" id="2070761"/>
    <lineage>
        <taxon>Bacteria</taxon>
        <taxon>Pseudomonadati</taxon>
        <taxon>Pseudomonadota</taxon>
        <taxon>Betaproteobacteria</taxon>
        <taxon>Burkholderiales</taxon>
        <taxon>Sphaerotilaceae</taxon>
        <taxon>Roseateles</taxon>
    </lineage>
</organism>
<dbReference type="Pfam" id="PF05096">
    <property type="entry name" value="Glu_cyclase_2"/>
    <property type="match status" value="1"/>
</dbReference>
<dbReference type="SUPFAM" id="SSF50969">
    <property type="entry name" value="YVTN repeat-like/Quinoprotein amine dehydrogenase"/>
    <property type="match status" value="1"/>
</dbReference>
<dbReference type="OrthoDB" id="9783700at2"/>
<reference evidence="2 3" key="1">
    <citation type="submission" date="2018-01" db="EMBL/GenBank/DDBJ databases">
        <title>Draft genome sequence of Paucibacter aquatile CR182 isolated from freshwater of the Nakdong River.</title>
        <authorList>
            <person name="Choi A."/>
            <person name="Chung E.J."/>
        </authorList>
    </citation>
    <scope>NUCLEOTIDE SEQUENCE [LARGE SCALE GENOMIC DNA]</scope>
    <source>
        <strain evidence="2 3">CR182</strain>
    </source>
</reference>
<feature type="signal peptide" evidence="1">
    <location>
        <begin position="1"/>
        <end position="38"/>
    </location>
</feature>
<keyword evidence="1" id="KW-0732">Signal</keyword>
<dbReference type="RefSeq" id="WP_102770098.1">
    <property type="nucleotide sequence ID" value="NZ_POSP01000004.1"/>
</dbReference>
<dbReference type="AlphaFoldDB" id="A0A2N8KS87"/>
<dbReference type="InterPro" id="IPR011044">
    <property type="entry name" value="Quino_amine_DH_bsu"/>
</dbReference>
<dbReference type="InterPro" id="IPR015943">
    <property type="entry name" value="WD40/YVTN_repeat-like_dom_sf"/>
</dbReference>
<evidence type="ECO:0000256" key="1">
    <source>
        <dbReference type="SAM" id="SignalP"/>
    </source>
</evidence>
<keyword evidence="2" id="KW-0808">Transferase</keyword>
<dbReference type="GO" id="GO:0016603">
    <property type="term" value="F:glutaminyl-peptide cyclotransferase activity"/>
    <property type="evidence" value="ECO:0007669"/>
    <property type="project" value="InterPro"/>
</dbReference>
<dbReference type="InterPro" id="IPR007788">
    <property type="entry name" value="QCT"/>
</dbReference>
<dbReference type="Gene3D" id="2.130.10.10">
    <property type="entry name" value="YVTN repeat-like/Quinoprotein amine dehydrogenase"/>
    <property type="match status" value="1"/>
</dbReference>
<dbReference type="PANTHER" id="PTHR31270">
    <property type="entry name" value="GLUTAMINYL-PEPTIDE CYCLOTRANSFERASE"/>
    <property type="match status" value="1"/>
</dbReference>
<name>A0A2N8KS87_9BURK</name>
<dbReference type="PANTHER" id="PTHR31270:SF1">
    <property type="entry name" value="GLUTAMINYL-PEPTIDE CYCLOTRANSFERASE"/>
    <property type="match status" value="1"/>
</dbReference>
<dbReference type="EMBL" id="POSP01000004">
    <property type="protein sequence ID" value="PND36324.1"/>
    <property type="molecule type" value="Genomic_DNA"/>
</dbReference>
<proteinExistence type="predicted"/>
<protein>
    <submittedName>
        <fullName evidence="2">Glutamine cyclotransferase</fullName>
    </submittedName>
</protein>
<feature type="chain" id="PRO_5014789450" evidence="1">
    <location>
        <begin position="39"/>
        <end position="285"/>
    </location>
</feature>
<evidence type="ECO:0000313" key="2">
    <source>
        <dbReference type="EMBL" id="PND36324.1"/>
    </source>
</evidence>